<organism evidence="11 12">
    <name type="scientific">Patiria miniata</name>
    <name type="common">Bat star</name>
    <name type="synonym">Asterina miniata</name>
    <dbReference type="NCBI Taxonomy" id="46514"/>
    <lineage>
        <taxon>Eukaryota</taxon>
        <taxon>Metazoa</taxon>
        <taxon>Echinodermata</taxon>
        <taxon>Eleutherozoa</taxon>
        <taxon>Asterozoa</taxon>
        <taxon>Asteroidea</taxon>
        <taxon>Valvatacea</taxon>
        <taxon>Valvatida</taxon>
        <taxon>Asterinidae</taxon>
        <taxon>Patiria</taxon>
    </lineage>
</organism>
<keyword evidence="10" id="KW-0325">Glycoprotein</keyword>
<keyword evidence="9" id="KW-0472">Membrane</keyword>
<keyword evidence="8" id="KW-0333">Golgi apparatus</keyword>
<sequence length="727" mass="82636">MAFPHDLSAFMAVILILGASRVLLSLVYLDERLLTVAQQPYTVPTKPPLVKRHEVERRVAAQSDQSGEDSGHAFKDLLQKFKGDEGVALPPKETDMELEIDVDKSAEVPNHFAEAKISEFKTRLSRLKSTKLHDELKFWTAGSGKACPNFGQDLYLLSIVNTEPLREKQRDAIRATWGALRSADGRNIKTVFVVGHQTSKGTAESLRKRIQEEDARYGDVIGADIIEPKRLTTASTMRFLAAFKWVLLNCPLVKYVFIGPDNLFVDHVNMVKYLKHLKDPKNLYLGRVRKDGKPQRDRDMKDFVDFEVYKPESYPKYCVGGAGFVVSSNFLLNAYLKSVVMATKAKGFYLGDVYLGMIALHLKVWPKYEHAFLKLGGDADYCDLRETITLGGFGSESLMKSVWKNHSMVVPHCHNPIPNATEIEEWTGKTNNKPYFDNVLKLLHNPKKTCWKNPETSRAPYLLGLVSSMPEHFELRAAIRQTWAAPDYMEQTNSKTLFILGKSRGMSVATQRAVDEEAHLNRDIIQGNFLESFHNLTLKVILGLRWVSNNCKKAAFIYKGDDDMLVNFEQITEHLRSLPSNQSERLFLGHMMGLSPVVREKSKYQVIRSQYPFRYFLPYFSGGGYIMSAAAVRDMNKMTLTTKLIPIDDAYAGILAFRPEKPIDLSDASSTKFITTGSRKDACYLRNAFNIHGFKKTSVMKETWRDFRDPDKQCEEPKQRKSGRKHI</sequence>
<dbReference type="EnsemblMetazoa" id="XM_038189613.1">
    <property type="protein sequence ID" value="XP_038045541.1"/>
    <property type="gene ID" value="LOC119720085"/>
</dbReference>
<evidence type="ECO:0000256" key="8">
    <source>
        <dbReference type="ARBA" id="ARBA00023034"/>
    </source>
</evidence>
<evidence type="ECO:0000256" key="10">
    <source>
        <dbReference type="ARBA" id="ARBA00023180"/>
    </source>
</evidence>
<reference evidence="11" key="1">
    <citation type="submission" date="2022-11" db="UniProtKB">
        <authorList>
            <consortium name="EnsemblMetazoa"/>
        </authorList>
    </citation>
    <scope>IDENTIFICATION</scope>
</reference>
<dbReference type="PANTHER" id="PTHR11214">
    <property type="entry name" value="BETA-1,3-N-ACETYLGLUCOSAMINYLTRANSFERASE"/>
    <property type="match status" value="1"/>
</dbReference>
<dbReference type="Gene3D" id="3.90.550.50">
    <property type="match status" value="2"/>
</dbReference>
<keyword evidence="3" id="KW-0328">Glycosyltransferase</keyword>
<dbReference type="Proteomes" id="UP000887568">
    <property type="component" value="Unplaced"/>
</dbReference>
<dbReference type="OMA" id="RSQYPFK"/>
<dbReference type="FunFam" id="3.90.550.50:FF:000001">
    <property type="entry name" value="Hexosyltransferase"/>
    <property type="match status" value="2"/>
</dbReference>
<protein>
    <recommendedName>
        <fullName evidence="13">Hexosyltransferase</fullName>
    </recommendedName>
</protein>
<dbReference type="GeneID" id="119720085"/>
<evidence type="ECO:0000256" key="7">
    <source>
        <dbReference type="ARBA" id="ARBA00022989"/>
    </source>
</evidence>
<name>A0A913Z3F4_PATMI</name>
<proteinExistence type="inferred from homology"/>
<dbReference type="AlphaFoldDB" id="A0A913Z3F4"/>
<evidence type="ECO:0008006" key="13">
    <source>
        <dbReference type="Google" id="ProtNLM"/>
    </source>
</evidence>
<dbReference type="RefSeq" id="XP_038045541.1">
    <property type="nucleotide sequence ID" value="XM_038189613.1"/>
</dbReference>
<dbReference type="GO" id="GO:0000139">
    <property type="term" value="C:Golgi membrane"/>
    <property type="evidence" value="ECO:0007669"/>
    <property type="project" value="UniProtKB-SubCell"/>
</dbReference>
<keyword evidence="12" id="KW-1185">Reference proteome</keyword>
<dbReference type="GO" id="GO:0016758">
    <property type="term" value="F:hexosyltransferase activity"/>
    <property type="evidence" value="ECO:0007669"/>
    <property type="project" value="InterPro"/>
</dbReference>
<dbReference type="OrthoDB" id="5957813at2759"/>
<evidence type="ECO:0000313" key="12">
    <source>
        <dbReference type="Proteomes" id="UP000887568"/>
    </source>
</evidence>
<dbReference type="RefSeq" id="XP_038045540.1">
    <property type="nucleotide sequence ID" value="XM_038189612.1"/>
</dbReference>
<evidence type="ECO:0000256" key="5">
    <source>
        <dbReference type="ARBA" id="ARBA00022692"/>
    </source>
</evidence>
<evidence type="ECO:0000256" key="4">
    <source>
        <dbReference type="ARBA" id="ARBA00022679"/>
    </source>
</evidence>
<comment type="similarity">
    <text evidence="2">Belongs to the glycosyltransferase 31 family.</text>
</comment>
<evidence type="ECO:0000256" key="6">
    <source>
        <dbReference type="ARBA" id="ARBA00022968"/>
    </source>
</evidence>
<evidence type="ECO:0000313" key="11">
    <source>
        <dbReference type="EnsemblMetazoa" id="XP_038045541.1"/>
    </source>
</evidence>
<keyword evidence="4" id="KW-0808">Transferase</keyword>
<dbReference type="InterPro" id="IPR002659">
    <property type="entry name" value="Glyco_trans_31"/>
</dbReference>
<evidence type="ECO:0000256" key="9">
    <source>
        <dbReference type="ARBA" id="ARBA00023136"/>
    </source>
</evidence>
<evidence type="ECO:0000256" key="3">
    <source>
        <dbReference type="ARBA" id="ARBA00022676"/>
    </source>
</evidence>
<dbReference type="Pfam" id="PF01762">
    <property type="entry name" value="Galactosyl_T"/>
    <property type="match status" value="2"/>
</dbReference>
<dbReference type="GO" id="GO:0006493">
    <property type="term" value="P:protein O-linked glycosylation"/>
    <property type="evidence" value="ECO:0007669"/>
    <property type="project" value="TreeGrafter"/>
</dbReference>
<evidence type="ECO:0000256" key="1">
    <source>
        <dbReference type="ARBA" id="ARBA00004323"/>
    </source>
</evidence>
<keyword evidence="6" id="KW-0735">Signal-anchor</keyword>
<accession>A0A913Z3F4</accession>
<dbReference type="EnsemblMetazoa" id="XM_038189612.1">
    <property type="protein sequence ID" value="XP_038045540.1"/>
    <property type="gene ID" value="LOC119720085"/>
</dbReference>
<dbReference type="PANTHER" id="PTHR11214:SF365">
    <property type="entry name" value="HEXOSYLTRANSFERASE"/>
    <property type="match status" value="1"/>
</dbReference>
<comment type="subcellular location">
    <subcellularLocation>
        <location evidence="1">Golgi apparatus membrane</location>
        <topology evidence="1">Single-pass type II membrane protein</topology>
    </subcellularLocation>
</comment>
<keyword evidence="7" id="KW-1133">Transmembrane helix</keyword>
<keyword evidence="5" id="KW-0812">Transmembrane</keyword>
<evidence type="ECO:0000256" key="2">
    <source>
        <dbReference type="ARBA" id="ARBA00008661"/>
    </source>
</evidence>